<evidence type="ECO:0000256" key="1">
    <source>
        <dbReference type="ARBA" id="ARBA00022658"/>
    </source>
</evidence>
<sequence length="886" mass="100039">MSEASSSDIACYYKKDELIIHNALLSSLWSRITMLLSSPTISRNKLSDVIRDIVAERNTSMADNSTAIEHIILSLIDNKCLALYREERLYLVNRSPPSSIQGVFVPLASCYSPRCSPQHQLCYAPSCPNKGGNLHFSNHEAHSNLDTSALSPEEYKRQNAIEEIVVSEKQYCHDLEIISEVYAQPLLDSSAVIEETRRQKFHDIVFGNYEAIHDLHSQGYKELLEQQDPISGLYVGSIGIVIWNHVSRLMDPYVTYAANHMKATFVATVEANRSPRFGTFLEEQNTHTNTRRLGLRHYLTLPTLRLGKYKLLIEALLKYTTDEADQLALGAALAELSDILERMNELTRQAEVETQRLRIASTLLIPNHIPTTLEQILPENASLLHEGNLMLARSLHSWTMVPCRVFLFTHLVVVTRPRFSGKHEEFVVAGHPIPLHMLRLNLPRIYGGTVTAAPVITSSSQDQTVTGLYIRARFRRLRNSLRHSKTSPSDSKQHIVARRTLPNTTSSRAGPRYRMLALSHLGLGDCSFYLACPTIEEREEWRELLCKAIQDVQINSGPISLSPLCEVATGSSNRQSAIVVGGSAMFPTGCGRIWCTLPFDLSDGSSMLALGTQYGIWIGPRDGVSHEFQLAVAQEDCRQLAILDNTALVVRTKRSALMAYDIQQVSVTGSHHRWGYIHRSSVISFAVGTIYNTRVLCYLIQKRSCTLLVIMQYKGEWFRKAKEYRLESRDTYHIQVAYDAVFLQSPSLGIGRIHNGRCEWKKVTAFPDNVIGFVPFSRDSGYAYDLHTAWNICFHDYMNPVSIQPKVGFDARLQKLVIISPYLIGFSPSVIEIRHMETGKTVQVLAGNHIRCVHTSYDDDLQRPVIHVSILHHEDHIVRIYSLFAR</sequence>
<dbReference type="PANTHER" id="PTHR46572:SF1">
    <property type="entry name" value="RHO1 GUANINE NUCLEOTIDE EXCHANGE FACTOR TUS1"/>
    <property type="match status" value="1"/>
</dbReference>
<dbReference type="AlphaFoldDB" id="A0AAD7UTG9"/>
<evidence type="ECO:0000313" key="5">
    <source>
        <dbReference type="EMBL" id="KAJ8652185.1"/>
    </source>
</evidence>
<dbReference type="PANTHER" id="PTHR46572">
    <property type="entry name" value="RHO1 GDP-GTP EXCHANGE PROTEIN 1-RELATED"/>
    <property type="match status" value="1"/>
</dbReference>
<reference evidence="5 6" key="1">
    <citation type="submission" date="2023-03" db="EMBL/GenBank/DDBJ databases">
        <title>Genome sequence of Lichtheimia ornata CBS 291.66.</title>
        <authorList>
            <person name="Mohabir J.T."/>
            <person name="Shea T.P."/>
            <person name="Kurbessoian T."/>
            <person name="Berby B."/>
            <person name="Fontaine J."/>
            <person name="Livny J."/>
            <person name="Gnirke A."/>
            <person name="Stajich J.E."/>
            <person name="Cuomo C.A."/>
        </authorList>
    </citation>
    <scope>NUCLEOTIDE SEQUENCE [LARGE SCALE GENOMIC DNA]</scope>
    <source>
        <strain evidence="5">CBS 291.66</strain>
    </source>
</reference>
<dbReference type="EMBL" id="JARTCD010000115">
    <property type="protein sequence ID" value="KAJ8652185.1"/>
    <property type="molecule type" value="Genomic_DNA"/>
</dbReference>
<dbReference type="SMART" id="SM00325">
    <property type="entry name" value="RhoGEF"/>
    <property type="match status" value="1"/>
</dbReference>
<dbReference type="SUPFAM" id="SSF50729">
    <property type="entry name" value="PH domain-like"/>
    <property type="match status" value="1"/>
</dbReference>
<keyword evidence="2" id="KW-0175">Coiled coil</keyword>
<proteinExistence type="predicted"/>
<dbReference type="Proteomes" id="UP001234581">
    <property type="component" value="Unassembled WGS sequence"/>
</dbReference>
<dbReference type="InterPro" id="IPR001849">
    <property type="entry name" value="PH_domain"/>
</dbReference>
<accession>A0AAD7UTG9</accession>
<dbReference type="Pfam" id="PF00621">
    <property type="entry name" value="RhoGEF"/>
    <property type="match status" value="1"/>
</dbReference>
<dbReference type="SUPFAM" id="SSF48065">
    <property type="entry name" value="DBL homology domain (DH-domain)"/>
    <property type="match status" value="1"/>
</dbReference>
<dbReference type="SMART" id="SM00233">
    <property type="entry name" value="PH"/>
    <property type="match status" value="1"/>
</dbReference>
<feature type="region of interest" description="Disordered" evidence="3">
    <location>
        <begin position="481"/>
        <end position="508"/>
    </location>
</feature>
<comment type="caution">
    <text evidence="5">The sequence shown here is derived from an EMBL/GenBank/DDBJ whole genome shotgun (WGS) entry which is preliminary data.</text>
</comment>
<dbReference type="PROSITE" id="PS50010">
    <property type="entry name" value="DH_2"/>
    <property type="match status" value="1"/>
</dbReference>
<organism evidence="5 6">
    <name type="scientific">Lichtheimia ornata</name>
    <dbReference type="NCBI Taxonomy" id="688661"/>
    <lineage>
        <taxon>Eukaryota</taxon>
        <taxon>Fungi</taxon>
        <taxon>Fungi incertae sedis</taxon>
        <taxon>Mucoromycota</taxon>
        <taxon>Mucoromycotina</taxon>
        <taxon>Mucoromycetes</taxon>
        <taxon>Mucorales</taxon>
        <taxon>Lichtheimiaceae</taxon>
        <taxon>Lichtheimia</taxon>
    </lineage>
</organism>
<dbReference type="InterPro" id="IPR052233">
    <property type="entry name" value="Rho-type_GEFs"/>
</dbReference>
<dbReference type="Gene3D" id="2.30.29.30">
    <property type="entry name" value="Pleckstrin-homology domain (PH domain)/Phosphotyrosine-binding domain (PTB)"/>
    <property type="match status" value="1"/>
</dbReference>
<dbReference type="GeneID" id="83219583"/>
<dbReference type="Gene3D" id="1.20.900.10">
    <property type="entry name" value="Dbl homology (DH) domain"/>
    <property type="match status" value="1"/>
</dbReference>
<keyword evidence="1" id="KW-0344">Guanine-nucleotide releasing factor</keyword>
<feature type="domain" description="DH" evidence="4">
    <location>
        <begin position="156"/>
        <end position="346"/>
    </location>
</feature>
<keyword evidence="6" id="KW-1185">Reference proteome</keyword>
<dbReference type="Pfam" id="PF00780">
    <property type="entry name" value="CNH"/>
    <property type="match status" value="2"/>
</dbReference>
<dbReference type="InterPro" id="IPR011993">
    <property type="entry name" value="PH-like_dom_sf"/>
</dbReference>
<dbReference type="InterPro" id="IPR001180">
    <property type="entry name" value="CNH_dom"/>
</dbReference>
<evidence type="ECO:0000313" key="6">
    <source>
        <dbReference type="Proteomes" id="UP001234581"/>
    </source>
</evidence>
<dbReference type="InterPro" id="IPR000219">
    <property type="entry name" value="DH_dom"/>
</dbReference>
<dbReference type="InterPro" id="IPR035899">
    <property type="entry name" value="DBL_dom_sf"/>
</dbReference>
<dbReference type="GO" id="GO:0005085">
    <property type="term" value="F:guanyl-nucleotide exchange factor activity"/>
    <property type="evidence" value="ECO:0007669"/>
    <property type="project" value="UniProtKB-KW"/>
</dbReference>
<gene>
    <name evidence="5" type="ORF">O0I10_012196</name>
</gene>
<feature type="coiled-coil region" evidence="2">
    <location>
        <begin position="329"/>
        <end position="356"/>
    </location>
</feature>
<evidence type="ECO:0000256" key="3">
    <source>
        <dbReference type="SAM" id="MobiDB-lite"/>
    </source>
</evidence>
<dbReference type="RefSeq" id="XP_058337099.1">
    <property type="nucleotide sequence ID" value="XM_058492142.1"/>
</dbReference>
<evidence type="ECO:0000259" key="4">
    <source>
        <dbReference type="PROSITE" id="PS50010"/>
    </source>
</evidence>
<protein>
    <recommendedName>
        <fullName evidence="4">DH domain-containing protein</fullName>
    </recommendedName>
</protein>
<name>A0AAD7UTG9_9FUNG</name>
<evidence type="ECO:0000256" key="2">
    <source>
        <dbReference type="SAM" id="Coils"/>
    </source>
</evidence>
<dbReference type="CDD" id="cd00160">
    <property type="entry name" value="RhoGEF"/>
    <property type="match status" value="1"/>
</dbReference>